<dbReference type="AlphaFoldDB" id="A0A7C4YBP9"/>
<dbReference type="EMBL" id="DTHG01000008">
    <property type="protein sequence ID" value="HGW91060.1"/>
    <property type="molecule type" value="Genomic_DNA"/>
</dbReference>
<dbReference type="InterPro" id="IPR011042">
    <property type="entry name" value="6-blade_b-propeller_TolB-like"/>
</dbReference>
<name>A0A7C4YBP9_UNCW3</name>
<accession>A0A7C4YBP9</accession>
<dbReference type="Pfam" id="PF25275">
    <property type="entry name" value="Golvesin_C"/>
    <property type="match status" value="1"/>
</dbReference>
<reference evidence="3" key="1">
    <citation type="journal article" date="2020" name="mSystems">
        <title>Genome- and Community-Level Interaction Insights into Carbon Utilization and Element Cycling Functions of Hydrothermarchaeota in Hydrothermal Sediment.</title>
        <authorList>
            <person name="Zhou Z."/>
            <person name="Liu Y."/>
            <person name="Xu W."/>
            <person name="Pan J."/>
            <person name="Luo Z.H."/>
            <person name="Li M."/>
        </authorList>
    </citation>
    <scope>NUCLEOTIDE SEQUENCE [LARGE SCALE GENOMIC DNA]</scope>
    <source>
        <strain evidence="3">SpSt-780</strain>
    </source>
</reference>
<evidence type="ECO:0000259" key="1">
    <source>
        <dbReference type="Pfam" id="PF18962"/>
    </source>
</evidence>
<protein>
    <submittedName>
        <fullName evidence="3">T9SS type A sorting domain-containing protein</fullName>
    </submittedName>
</protein>
<dbReference type="NCBIfam" id="TIGR04183">
    <property type="entry name" value="Por_Secre_tail"/>
    <property type="match status" value="1"/>
</dbReference>
<dbReference type="InterPro" id="IPR036322">
    <property type="entry name" value="WD40_repeat_dom_sf"/>
</dbReference>
<comment type="caution">
    <text evidence="3">The sequence shown here is derived from an EMBL/GenBank/DDBJ whole genome shotgun (WGS) entry which is preliminary data.</text>
</comment>
<proteinExistence type="predicted"/>
<dbReference type="Pfam" id="PF18962">
    <property type="entry name" value="Por_Secre_tail"/>
    <property type="match status" value="1"/>
</dbReference>
<gene>
    <name evidence="3" type="ORF">ENV67_00780</name>
</gene>
<dbReference type="Gene3D" id="2.120.10.30">
    <property type="entry name" value="TolB, C-terminal domain"/>
    <property type="match status" value="1"/>
</dbReference>
<evidence type="ECO:0000259" key="2">
    <source>
        <dbReference type="Pfam" id="PF25275"/>
    </source>
</evidence>
<dbReference type="SUPFAM" id="SSF50978">
    <property type="entry name" value="WD40 repeat-like"/>
    <property type="match status" value="1"/>
</dbReference>
<organism evidence="3">
    <name type="scientific">candidate division WOR-3 bacterium</name>
    <dbReference type="NCBI Taxonomy" id="2052148"/>
    <lineage>
        <taxon>Bacteria</taxon>
        <taxon>Bacteria division WOR-3</taxon>
    </lineage>
</organism>
<evidence type="ECO:0000313" key="3">
    <source>
        <dbReference type="EMBL" id="HGW91060.1"/>
    </source>
</evidence>
<dbReference type="InterPro" id="IPR026444">
    <property type="entry name" value="Secre_tail"/>
</dbReference>
<sequence length="764" mass="88988">MFFIVINFTLLNRNFVNPKVVEDGIIFTDYMFSSLYLYNGIELEKIFSSPNCGLYYSVHKNKIGFKMIYENGLQAPCVFDLKNRNLEILHKPSYRSSEVSFSNEGYIAYMIEETLFIKRSNKIEKYLLGNYANLVPLSPSGDFIVFNDDNDQLFIYNLKENKIIKFTDDNDGYFYPVISPDQRFIAYSTISGIIKVYDVKNKNTYNIGRGHSFKWCRDSKRLIFHRFETDDKNIINSDIFISSYDGKEIKNITSTEGIFEIEPLFSKEDEIIFFKLDRYEIYKGSLENLRLKNIRKIFSTDSIDVKFYNIHNDFGSKDSIDVPYIHQVYDTPDWHNGHWSCAPTTAVMAIAYYRRLPEWDTYCSYPYTHISHFGNYIASRYNFREVSYTDTAYDAGGNISWGGYGYMWTGGYSPYSRMYNYLSNHNLNSWIDDTPTWNETISEIQAGYPYCMCVGLTTSGHLVLAVGQVLNWHTLIFNDPYGNKNTPGYPSYDGKYARYDWPGYNNGYQNLNNVYWTRGARGTFTDLPDTIVDDEQYMYSGENFGFYMYNQPPSDMRYYRDKLSGYKGHFFWTYSTGSKDTCYVIWKPRLTISGNYEVFVYIPSINANANAHYKIYYDGGSKDVYVNQNNYSDEWVSLGTYPFSTSGGYLYLGDATGIPLQKIAFDAAKWSYRGTGIIDTNRVDIKILSNIVKDELVIIPENFYGKNLNIQIFDINGRVLRELNRLVKENEIRIKLNNLKNGVYFVKINADGMERNEKFVIISF</sequence>
<feature type="domain" description="Secretion system C-terminal sorting" evidence="1">
    <location>
        <begin position="693"/>
        <end position="761"/>
    </location>
</feature>
<feature type="domain" description="Golvesin/Xly CBD-like" evidence="2">
    <location>
        <begin position="562"/>
        <end position="645"/>
    </location>
</feature>
<dbReference type="InterPro" id="IPR033803">
    <property type="entry name" value="CBD-like_Golvesin-Xly"/>
</dbReference>